<dbReference type="EMBL" id="JH688381">
    <property type="protein sequence ID" value="EJD33187.1"/>
    <property type="molecule type" value="Genomic_DNA"/>
</dbReference>
<proteinExistence type="predicted"/>
<feature type="region of interest" description="Disordered" evidence="1">
    <location>
        <begin position="71"/>
        <end position="94"/>
    </location>
</feature>
<accession>J0D3D0</accession>
<protein>
    <submittedName>
        <fullName evidence="2">Uncharacterized protein</fullName>
    </submittedName>
</protein>
<evidence type="ECO:0000256" key="1">
    <source>
        <dbReference type="SAM" id="MobiDB-lite"/>
    </source>
</evidence>
<dbReference type="Proteomes" id="UP000006514">
    <property type="component" value="Unassembled WGS sequence"/>
</dbReference>
<organism evidence="2 3">
    <name type="scientific">Auricularia subglabra (strain TFB-10046 / SS5)</name>
    <name type="common">White-rot fungus</name>
    <name type="synonym">Auricularia delicata (strain TFB10046)</name>
    <dbReference type="NCBI Taxonomy" id="717982"/>
    <lineage>
        <taxon>Eukaryota</taxon>
        <taxon>Fungi</taxon>
        <taxon>Dikarya</taxon>
        <taxon>Basidiomycota</taxon>
        <taxon>Agaricomycotina</taxon>
        <taxon>Agaricomycetes</taxon>
        <taxon>Auriculariales</taxon>
        <taxon>Auriculariaceae</taxon>
        <taxon>Auricularia</taxon>
    </lineage>
</organism>
<gene>
    <name evidence="2" type="ORF">AURDEDRAFT_177731</name>
</gene>
<sequence>MSATTSVAVAAIGGDDEHAHGSDCDVAVVPTTSMAGSTCTPHEGLAAQRGLHMREREPVRTDALQLVVKDGGDAGGLGVQAGDGARAPRLGDEL</sequence>
<evidence type="ECO:0000313" key="2">
    <source>
        <dbReference type="EMBL" id="EJD33187.1"/>
    </source>
</evidence>
<evidence type="ECO:0000313" key="3">
    <source>
        <dbReference type="Proteomes" id="UP000006514"/>
    </source>
</evidence>
<dbReference type="AlphaFoldDB" id="J0D3D0"/>
<dbReference type="InParanoid" id="J0D3D0"/>
<keyword evidence="3" id="KW-1185">Reference proteome</keyword>
<dbReference type="KEGG" id="adl:AURDEDRAFT_177731"/>
<name>J0D3D0_AURST</name>
<reference evidence="3" key="1">
    <citation type="journal article" date="2012" name="Science">
        <title>The Paleozoic origin of enzymatic lignin decomposition reconstructed from 31 fungal genomes.</title>
        <authorList>
            <person name="Floudas D."/>
            <person name="Binder M."/>
            <person name="Riley R."/>
            <person name="Barry K."/>
            <person name="Blanchette R.A."/>
            <person name="Henrissat B."/>
            <person name="Martinez A.T."/>
            <person name="Otillar R."/>
            <person name="Spatafora J.W."/>
            <person name="Yadav J.S."/>
            <person name="Aerts A."/>
            <person name="Benoit I."/>
            <person name="Boyd A."/>
            <person name="Carlson A."/>
            <person name="Copeland A."/>
            <person name="Coutinho P.M."/>
            <person name="de Vries R.P."/>
            <person name="Ferreira P."/>
            <person name="Findley K."/>
            <person name="Foster B."/>
            <person name="Gaskell J."/>
            <person name="Glotzer D."/>
            <person name="Gorecki P."/>
            <person name="Heitman J."/>
            <person name="Hesse C."/>
            <person name="Hori C."/>
            <person name="Igarashi K."/>
            <person name="Jurgens J.A."/>
            <person name="Kallen N."/>
            <person name="Kersten P."/>
            <person name="Kohler A."/>
            <person name="Kuees U."/>
            <person name="Kumar T.K.A."/>
            <person name="Kuo A."/>
            <person name="LaButti K."/>
            <person name="Larrondo L.F."/>
            <person name="Lindquist E."/>
            <person name="Ling A."/>
            <person name="Lombard V."/>
            <person name="Lucas S."/>
            <person name="Lundell T."/>
            <person name="Martin R."/>
            <person name="McLaughlin D.J."/>
            <person name="Morgenstern I."/>
            <person name="Morin E."/>
            <person name="Murat C."/>
            <person name="Nagy L.G."/>
            <person name="Nolan M."/>
            <person name="Ohm R.A."/>
            <person name="Patyshakuliyeva A."/>
            <person name="Rokas A."/>
            <person name="Ruiz-Duenas F.J."/>
            <person name="Sabat G."/>
            <person name="Salamov A."/>
            <person name="Samejima M."/>
            <person name="Schmutz J."/>
            <person name="Slot J.C."/>
            <person name="St John F."/>
            <person name="Stenlid J."/>
            <person name="Sun H."/>
            <person name="Sun S."/>
            <person name="Syed K."/>
            <person name="Tsang A."/>
            <person name="Wiebenga A."/>
            <person name="Young D."/>
            <person name="Pisabarro A."/>
            <person name="Eastwood D.C."/>
            <person name="Martin F."/>
            <person name="Cullen D."/>
            <person name="Grigoriev I.V."/>
            <person name="Hibbett D.S."/>
        </authorList>
    </citation>
    <scope>NUCLEOTIDE SEQUENCE [LARGE SCALE GENOMIC DNA]</scope>
    <source>
        <strain evidence="3">TFB10046</strain>
    </source>
</reference>